<dbReference type="CDD" id="cd06170">
    <property type="entry name" value="LuxR_C_like"/>
    <property type="match status" value="1"/>
</dbReference>
<dbReference type="GO" id="GO:0006355">
    <property type="term" value="P:regulation of DNA-templated transcription"/>
    <property type="evidence" value="ECO:0007669"/>
    <property type="project" value="InterPro"/>
</dbReference>
<dbReference type="SUPFAM" id="SSF48452">
    <property type="entry name" value="TPR-like"/>
    <property type="match status" value="2"/>
</dbReference>
<evidence type="ECO:0000256" key="2">
    <source>
        <dbReference type="ARBA" id="ARBA00023125"/>
    </source>
</evidence>
<evidence type="ECO:0000256" key="3">
    <source>
        <dbReference type="ARBA" id="ARBA00023163"/>
    </source>
</evidence>
<keyword evidence="1" id="KW-0805">Transcription regulation</keyword>
<evidence type="ECO:0000313" key="6">
    <source>
        <dbReference type="Proteomes" id="UP000192468"/>
    </source>
</evidence>
<dbReference type="Pfam" id="PF00196">
    <property type="entry name" value="GerE"/>
    <property type="match status" value="1"/>
</dbReference>
<protein>
    <submittedName>
        <fullName evidence="5">LuxR family transcriptional regulator, maltose regulon positive regulatory protein</fullName>
    </submittedName>
</protein>
<dbReference type="InterPro" id="IPR011990">
    <property type="entry name" value="TPR-like_helical_dom_sf"/>
</dbReference>
<dbReference type="PANTHER" id="PTHR44688:SF16">
    <property type="entry name" value="DNA-BINDING TRANSCRIPTIONAL ACTIVATOR DEVR_DOSR"/>
    <property type="match status" value="1"/>
</dbReference>
<dbReference type="PROSITE" id="PS00622">
    <property type="entry name" value="HTH_LUXR_1"/>
    <property type="match status" value="1"/>
</dbReference>
<dbReference type="InterPro" id="IPR036388">
    <property type="entry name" value="WH-like_DNA-bd_sf"/>
</dbReference>
<dbReference type="PROSITE" id="PS50043">
    <property type="entry name" value="HTH_LUXR_2"/>
    <property type="match status" value="1"/>
</dbReference>
<dbReference type="InterPro" id="IPR003593">
    <property type="entry name" value="AAA+_ATPase"/>
</dbReference>
<dbReference type="Gene3D" id="3.40.50.300">
    <property type="entry name" value="P-loop containing nucleotide triphosphate hydrolases"/>
    <property type="match status" value="1"/>
</dbReference>
<sequence length="861" mass="101223">MENSIKFISTKFNMPIPRNKYVKREQLLRKLNEVFNNKIILVKGNAGSGKTTLVSSFIKENRLSKVVWITLDEDNNDIYSFWAYFLEGIKDYIIDDSKNILQYFEALIKENDIYDILTLLINNLCKSGEFIIVLDDFQYIKQKKLVDTLNYFIKYFPENIHIIIITRNEPTLHLSELLMKDKILRIEDSELRFSQDEERAFLSETVSMELDEEAMSNILKSTEGWIGGLQLITIAINKSNNKVIGNIRTLNKYMIDYLSREILESIQDDEKEFLIKTSTLSYFNMDIANKLLKIDNSNELINKLIDSDMFIVNIGGGKYRYHSIFKEFLKLQFCKLSYKERENFHLQAYKIYEDIGDLEESLSHLMIIKEYEKALLLIENIGQNPKGWTFLKKIPLEYIAKNRDMMFQRIFYYFCNMELSECKDVLYKLKNIVEDDFSTKILEFSIALVSNNFKDAIKVEPLKSEEIKNMNLSNVTKAIIHIISSMFLRLDDRYEEALQCNNYVLDIEKDMDNIYIRYFVLTFRAQLLEELGRLKDALLIYKRVFKMHEDFIVLASLKVNTYIAIAGTYIKMNKLDEAERYLEIAGKAIDTSNAELTFGYEYNIMELKILRGEKEQARQIIEKIFNLDEHLENSVYKFIIFKYLLYLQLLGEEQLKQAVMFYENNSNTKSRRLDDKIVYCRAQYMLGKMDLALQIVHEVLKKAREEKLVMEIIYASILNVVILLEDFNTNKREILNHLREAIYYAADNQIFAPFIFEGKKLIEPLSILLLERYNNMSSDEREFLRSIINSKTHNNEEGILSKREVDVITELSTGASNKEIGERLCISVSTVKTHIINIYSKLQVNNRIEAIEKARKVKIIK</sequence>
<evidence type="ECO:0000256" key="1">
    <source>
        <dbReference type="ARBA" id="ARBA00023015"/>
    </source>
</evidence>
<dbReference type="SMART" id="SM00421">
    <property type="entry name" value="HTH_LUXR"/>
    <property type="match status" value="1"/>
</dbReference>
<dbReference type="AlphaFoldDB" id="A0A1W1XFH0"/>
<dbReference type="RefSeq" id="WP_084115165.1">
    <property type="nucleotide sequence ID" value="NZ_FWXH01000004.1"/>
</dbReference>
<dbReference type="Pfam" id="PF25873">
    <property type="entry name" value="WHD_MalT"/>
    <property type="match status" value="1"/>
</dbReference>
<dbReference type="Proteomes" id="UP000192468">
    <property type="component" value="Unassembled WGS sequence"/>
</dbReference>
<dbReference type="InterPro" id="IPR059106">
    <property type="entry name" value="WHD_MalT"/>
</dbReference>
<feature type="domain" description="HTH luxR-type" evidence="4">
    <location>
        <begin position="793"/>
        <end position="858"/>
    </location>
</feature>
<name>A0A1W1XFH0_9CLOT</name>
<dbReference type="InterPro" id="IPR041664">
    <property type="entry name" value="AAA_16"/>
</dbReference>
<dbReference type="InterPro" id="IPR016032">
    <property type="entry name" value="Sig_transdc_resp-reg_C-effctor"/>
</dbReference>
<dbReference type="PRINTS" id="PR00038">
    <property type="entry name" value="HTHLUXR"/>
</dbReference>
<dbReference type="PANTHER" id="PTHR44688">
    <property type="entry name" value="DNA-BINDING TRANSCRIPTIONAL ACTIVATOR DEVR_DOSR"/>
    <property type="match status" value="1"/>
</dbReference>
<dbReference type="SMART" id="SM00382">
    <property type="entry name" value="AAA"/>
    <property type="match status" value="1"/>
</dbReference>
<keyword evidence="6" id="KW-1185">Reference proteome</keyword>
<dbReference type="STRING" id="1121291.SAMN02745134_01680"/>
<keyword evidence="2" id="KW-0238">DNA-binding</keyword>
<dbReference type="Gene3D" id="1.25.40.10">
    <property type="entry name" value="Tetratricopeptide repeat domain"/>
    <property type="match status" value="1"/>
</dbReference>
<dbReference type="Pfam" id="PF17874">
    <property type="entry name" value="TPR_MalT"/>
    <property type="match status" value="1"/>
</dbReference>
<dbReference type="InterPro" id="IPR000792">
    <property type="entry name" value="Tscrpt_reg_LuxR_C"/>
</dbReference>
<reference evidence="5 6" key="1">
    <citation type="submission" date="2017-04" db="EMBL/GenBank/DDBJ databases">
        <authorList>
            <person name="Afonso C.L."/>
            <person name="Miller P.J."/>
            <person name="Scott M.A."/>
            <person name="Spackman E."/>
            <person name="Goraichik I."/>
            <person name="Dimitrov K.M."/>
            <person name="Suarez D.L."/>
            <person name="Swayne D.E."/>
        </authorList>
    </citation>
    <scope>NUCLEOTIDE SEQUENCE [LARGE SCALE GENOMIC DNA]</scope>
    <source>
        <strain evidence="5 6">DSM 12555</strain>
    </source>
</reference>
<dbReference type="InterPro" id="IPR041617">
    <property type="entry name" value="TPR_MalT"/>
</dbReference>
<organism evidence="5 6">
    <name type="scientific">Clostridium acidisoli DSM 12555</name>
    <dbReference type="NCBI Taxonomy" id="1121291"/>
    <lineage>
        <taxon>Bacteria</taxon>
        <taxon>Bacillati</taxon>
        <taxon>Bacillota</taxon>
        <taxon>Clostridia</taxon>
        <taxon>Eubacteriales</taxon>
        <taxon>Clostridiaceae</taxon>
        <taxon>Clostridium</taxon>
    </lineage>
</organism>
<dbReference type="OrthoDB" id="9789465at2"/>
<evidence type="ECO:0000259" key="4">
    <source>
        <dbReference type="PROSITE" id="PS50043"/>
    </source>
</evidence>
<accession>A0A1W1XFH0</accession>
<proteinExistence type="predicted"/>
<keyword evidence="3" id="KW-0804">Transcription</keyword>
<dbReference type="EMBL" id="FWXH01000004">
    <property type="protein sequence ID" value="SMC22670.1"/>
    <property type="molecule type" value="Genomic_DNA"/>
</dbReference>
<evidence type="ECO:0000313" key="5">
    <source>
        <dbReference type="EMBL" id="SMC22670.1"/>
    </source>
</evidence>
<dbReference type="GO" id="GO:0003677">
    <property type="term" value="F:DNA binding"/>
    <property type="evidence" value="ECO:0007669"/>
    <property type="project" value="UniProtKB-KW"/>
</dbReference>
<dbReference type="InterPro" id="IPR027417">
    <property type="entry name" value="P-loop_NTPase"/>
</dbReference>
<dbReference type="Pfam" id="PF13191">
    <property type="entry name" value="AAA_16"/>
    <property type="match status" value="1"/>
</dbReference>
<dbReference type="Gene3D" id="1.10.10.10">
    <property type="entry name" value="Winged helix-like DNA-binding domain superfamily/Winged helix DNA-binding domain"/>
    <property type="match status" value="1"/>
</dbReference>
<gene>
    <name evidence="5" type="ORF">SAMN02745134_01680</name>
</gene>
<dbReference type="SUPFAM" id="SSF52540">
    <property type="entry name" value="P-loop containing nucleoside triphosphate hydrolases"/>
    <property type="match status" value="1"/>
</dbReference>
<dbReference type="SUPFAM" id="SSF46894">
    <property type="entry name" value="C-terminal effector domain of the bipartite response regulators"/>
    <property type="match status" value="1"/>
</dbReference>